<dbReference type="EMBL" id="JARVKM010000001">
    <property type="protein sequence ID" value="KAK9784067.1"/>
    <property type="molecule type" value="Genomic_DNA"/>
</dbReference>
<evidence type="ECO:0000256" key="1">
    <source>
        <dbReference type="SAM" id="SignalP"/>
    </source>
</evidence>
<gene>
    <name evidence="2" type="ORF">SCAR479_00626</name>
</gene>
<comment type="caution">
    <text evidence="2">The sequence shown here is derived from an EMBL/GenBank/DDBJ whole genome shotgun (WGS) entry which is preliminary data.</text>
</comment>
<sequence length="158" mass="16398">MLFPSIPSVLAVVSTASVVLAAPLEQLETRASVVLPASTEAYLCNTQSNSPGTSNIRVGIAKMQASSSQCAPGKGGAEVRMFAGDANKIVPIDGYSFYIGSTGGIQTGNFPCSQLADQFIDLANVCGQLLNNDDRAGGVFWVPGYEGHTYVFATAATK</sequence>
<dbReference type="Proteomes" id="UP001465668">
    <property type="component" value="Unassembled WGS sequence"/>
</dbReference>
<reference evidence="2 3" key="1">
    <citation type="submission" date="2024-02" db="EMBL/GenBank/DDBJ databases">
        <title>First draft genome assembly of two strains of Seiridium cardinale.</title>
        <authorList>
            <person name="Emiliani G."/>
            <person name="Scali E."/>
        </authorList>
    </citation>
    <scope>NUCLEOTIDE SEQUENCE [LARGE SCALE GENOMIC DNA]</scope>
    <source>
        <strain evidence="2 3">BM-138-000479</strain>
    </source>
</reference>
<keyword evidence="1" id="KW-0732">Signal</keyword>
<proteinExistence type="predicted"/>
<evidence type="ECO:0000313" key="2">
    <source>
        <dbReference type="EMBL" id="KAK9784067.1"/>
    </source>
</evidence>
<organism evidence="2 3">
    <name type="scientific">Seiridium cardinale</name>
    <dbReference type="NCBI Taxonomy" id="138064"/>
    <lineage>
        <taxon>Eukaryota</taxon>
        <taxon>Fungi</taxon>
        <taxon>Dikarya</taxon>
        <taxon>Ascomycota</taxon>
        <taxon>Pezizomycotina</taxon>
        <taxon>Sordariomycetes</taxon>
        <taxon>Xylariomycetidae</taxon>
        <taxon>Amphisphaeriales</taxon>
        <taxon>Sporocadaceae</taxon>
        <taxon>Seiridium</taxon>
    </lineage>
</organism>
<keyword evidence="3" id="KW-1185">Reference proteome</keyword>
<protein>
    <submittedName>
        <fullName evidence="2">Ecp2 effector protein domain-containing protein</fullName>
    </submittedName>
</protein>
<name>A0ABR2YAC2_9PEZI</name>
<feature type="chain" id="PRO_5046971954" evidence="1">
    <location>
        <begin position="22"/>
        <end position="158"/>
    </location>
</feature>
<accession>A0ABR2YAC2</accession>
<feature type="signal peptide" evidence="1">
    <location>
        <begin position="1"/>
        <end position="21"/>
    </location>
</feature>
<evidence type="ECO:0000313" key="3">
    <source>
        <dbReference type="Proteomes" id="UP001465668"/>
    </source>
</evidence>